<dbReference type="PIRSF" id="PIRSF028998">
    <property type="entry name" value="GINS_Psf2_subgr"/>
    <property type="match status" value="1"/>
</dbReference>
<evidence type="ECO:0000256" key="2">
    <source>
        <dbReference type="ARBA" id="ARBA00010565"/>
    </source>
</evidence>
<dbReference type="SUPFAM" id="SSF160059">
    <property type="entry name" value="PriA/YqbF domain"/>
    <property type="match status" value="1"/>
</dbReference>
<dbReference type="Gene3D" id="3.40.5.50">
    <property type="match status" value="1"/>
</dbReference>
<evidence type="ECO:0000256" key="5">
    <source>
        <dbReference type="ARBA" id="ARBA00023242"/>
    </source>
</evidence>
<gene>
    <name evidence="9" type="ORF">CALCODRAFT_25266</name>
</gene>
<keyword evidence="10" id="KW-1185">Reference proteome</keyword>
<proteinExistence type="inferred from homology"/>
<dbReference type="GO" id="GO:0000811">
    <property type="term" value="C:GINS complex"/>
    <property type="evidence" value="ECO:0007669"/>
    <property type="project" value="TreeGrafter"/>
</dbReference>
<dbReference type="FunFam" id="1.20.58.1020:FF:000001">
    <property type="entry name" value="DNA replication complex GINS protein PSF2"/>
    <property type="match status" value="1"/>
</dbReference>
<dbReference type="Gene3D" id="1.20.58.1020">
    <property type="match status" value="1"/>
</dbReference>
<dbReference type="EMBL" id="KV423924">
    <property type="protein sequence ID" value="KZT61286.1"/>
    <property type="molecule type" value="Genomic_DNA"/>
</dbReference>
<evidence type="ECO:0000313" key="9">
    <source>
        <dbReference type="EMBL" id="KZT61286.1"/>
    </source>
</evidence>
<dbReference type="CDD" id="cd11712">
    <property type="entry name" value="GINS_A_psf2"/>
    <property type="match status" value="1"/>
</dbReference>
<dbReference type="FunCoup" id="A0A165J2H9">
    <property type="interactions" value="397"/>
</dbReference>
<dbReference type="InterPro" id="IPR056784">
    <property type="entry name" value="PSF2_N"/>
</dbReference>
<keyword evidence="5 6" id="KW-0539">Nucleus</keyword>
<dbReference type="AlphaFoldDB" id="A0A165J2H9"/>
<accession>A0A165J2H9</accession>
<dbReference type="InParanoid" id="A0A165J2H9"/>
<sequence length="201" mass="22741">MALPANLMRSPLPAELEFIALQQTDILIRPHFSMGKIRLLSGSYGPFRATANIEVPLWVGKYMKQQGKCSLIPPVWLSVEWLEEKLRQEISRPEEFAPLPFRFAEIAKVFLDIAADDVPSPERVRSLLKDLREVRQAKTRKGLALLDEMELRMTGLGSMEINELRPFLTRAMGVMRVLASEPEVPASTADNTFVTSMDDGW</sequence>
<evidence type="ECO:0000259" key="7">
    <source>
        <dbReference type="Pfam" id="PF05916"/>
    </source>
</evidence>
<dbReference type="InterPro" id="IPR021151">
    <property type="entry name" value="GINS_A"/>
</dbReference>
<dbReference type="InterPro" id="IPR036224">
    <property type="entry name" value="GINS_bundle-like_dom_sf"/>
</dbReference>
<dbReference type="STRING" id="1353952.A0A165J2H9"/>
<dbReference type="Pfam" id="PF05916">
    <property type="entry name" value="Sld5"/>
    <property type="match status" value="1"/>
</dbReference>
<comment type="subunit">
    <text evidence="6">Component of the GINS complex.</text>
</comment>
<evidence type="ECO:0000256" key="3">
    <source>
        <dbReference type="ARBA" id="ARBA00015139"/>
    </source>
</evidence>
<evidence type="ECO:0000256" key="1">
    <source>
        <dbReference type="ARBA" id="ARBA00004123"/>
    </source>
</evidence>
<dbReference type="Pfam" id="PF25005">
    <property type="entry name" value="PSF2_N"/>
    <property type="match status" value="1"/>
</dbReference>
<organism evidence="9 10">
    <name type="scientific">Calocera cornea HHB12733</name>
    <dbReference type="NCBI Taxonomy" id="1353952"/>
    <lineage>
        <taxon>Eukaryota</taxon>
        <taxon>Fungi</taxon>
        <taxon>Dikarya</taxon>
        <taxon>Basidiomycota</taxon>
        <taxon>Agaricomycotina</taxon>
        <taxon>Dacrymycetes</taxon>
        <taxon>Dacrymycetales</taxon>
        <taxon>Dacrymycetaceae</taxon>
        <taxon>Calocera</taxon>
    </lineage>
</organism>
<dbReference type="GO" id="GO:0000727">
    <property type="term" value="P:double-strand break repair via break-induced replication"/>
    <property type="evidence" value="ECO:0007669"/>
    <property type="project" value="TreeGrafter"/>
</dbReference>
<evidence type="ECO:0000259" key="8">
    <source>
        <dbReference type="Pfam" id="PF25005"/>
    </source>
</evidence>
<keyword evidence="4 6" id="KW-0235">DNA replication</keyword>
<dbReference type="InterPro" id="IPR007257">
    <property type="entry name" value="GINS_Psf2"/>
</dbReference>
<dbReference type="Proteomes" id="UP000076842">
    <property type="component" value="Unassembled WGS sequence"/>
</dbReference>
<evidence type="ECO:0000313" key="10">
    <source>
        <dbReference type="Proteomes" id="UP000076842"/>
    </source>
</evidence>
<comment type="subcellular location">
    <subcellularLocation>
        <location evidence="1 6">Nucleus</location>
    </subcellularLocation>
</comment>
<evidence type="ECO:0000256" key="4">
    <source>
        <dbReference type="ARBA" id="ARBA00022705"/>
    </source>
</evidence>
<dbReference type="SUPFAM" id="SSF158573">
    <property type="entry name" value="GINS helical bundle-like"/>
    <property type="match status" value="1"/>
</dbReference>
<dbReference type="PANTHER" id="PTHR12772">
    <property type="entry name" value="DNA REPLICATION COMPLEX GINS PROTEIN PSF2"/>
    <property type="match status" value="1"/>
</dbReference>
<evidence type="ECO:0000256" key="6">
    <source>
        <dbReference type="PIRNR" id="PIRNR028998"/>
    </source>
</evidence>
<reference evidence="9 10" key="1">
    <citation type="journal article" date="2016" name="Mol. Biol. Evol.">
        <title>Comparative Genomics of Early-Diverging Mushroom-Forming Fungi Provides Insights into the Origins of Lignocellulose Decay Capabilities.</title>
        <authorList>
            <person name="Nagy L.G."/>
            <person name="Riley R."/>
            <person name="Tritt A."/>
            <person name="Adam C."/>
            <person name="Daum C."/>
            <person name="Floudas D."/>
            <person name="Sun H."/>
            <person name="Yadav J.S."/>
            <person name="Pangilinan J."/>
            <person name="Larsson K.H."/>
            <person name="Matsuura K."/>
            <person name="Barry K."/>
            <person name="Labutti K."/>
            <person name="Kuo R."/>
            <person name="Ohm R.A."/>
            <person name="Bhattacharya S.S."/>
            <person name="Shirouzu T."/>
            <person name="Yoshinaga Y."/>
            <person name="Martin F.M."/>
            <person name="Grigoriev I.V."/>
            <person name="Hibbett D.S."/>
        </authorList>
    </citation>
    <scope>NUCLEOTIDE SEQUENCE [LARGE SCALE GENOMIC DNA]</scope>
    <source>
        <strain evidence="9 10">HHB12733</strain>
    </source>
</reference>
<dbReference type="OrthoDB" id="1938138at2759"/>
<dbReference type="PANTHER" id="PTHR12772:SF0">
    <property type="entry name" value="DNA REPLICATION COMPLEX GINS PROTEIN PSF2"/>
    <property type="match status" value="1"/>
</dbReference>
<feature type="domain" description="DNA replication complex GINS protein PSF2 N-terminal" evidence="8">
    <location>
        <begin position="13"/>
        <end position="72"/>
    </location>
</feature>
<protein>
    <recommendedName>
        <fullName evidence="3 6">DNA replication complex GINS protein PSF2</fullName>
    </recommendedName>
</protein>
<comment type="similarity">
    <text evidence="2 6">Belongs to the GINS2/PSF2 family.</text>
</comment>
<dbReference type="CDD" id="cd21694">
    <property type="entry name" value="GINS_B_Psf2"/>
    <property type="match status" value="1"/>
</dbReference>
<dbReference type="GO" id="GO:0006260">
    <property type="term" value="P:DNA replication"/>
    <property type="evidence" value="ECO:0007669"/>
    <property type="project" value="UniProtKB-KW"/>
</dbReference>
<name>A0A165J2H9_9BASI</name>
<feature type="domain" description="GINS subunit" evidence="7">
    <location>
        <begin position="76"/>
        <end position="176"/>
    </location>
</feature>